<dbReference type="EMBL" id="AMCI01005530">
    <property type="protein sequence ID" value="EJW95948.1"/>
    <property type="molecule type" value="Genomic_DNA"/>
</dbReference>
<proteinExistence type="predicted"/>
<name>J9FNB4_9ZZZZ</name>
<comment type="caution">
    <text evidence="1">The sequence shown here is derived from an EMBL/GenBank/DDBJ whole genome shotgun (WGS) entry which is preliminary data.</text>
</comment>
<reference evidence="1" key="1">
    <citation type="journal article" date="2012" name="PLoS ONE">
        <title>Gene sets for utilization of primary and secondary nutrition supplies in the distal gut of endangered iberian lynx.</title>
        <authorList>
            <person name="Alcaide M."/>
            <person name="Messina E."/>
            <person name="Richter M."/>
            <person name="Bargiela R."/>
            <person name="Peplies J."/>
            <person name="Huws S.A."/>
            <person name="Newbold C.J."/>
            <person name="Golyshin P.N."/>
            <person name="Simon M.A."/>
            <person name="Lopez G."/>
            <person name="Yakimov M.M."/>
            <person name="Ferrer M."/>
        </authorList>
    </citation>
    <scope>NUCLEOTIDE SEQUENCE</scope>
</reference>
<sequence length="81" mass="9102">MWKIAEICEKTKDAPIYHLKPTTSCVILKAIQNKLHKNARNRSSSILKASCPTESVRHRLKAAQTDKGVNLHLGVVLLKQQ</sequence>
<dbReference type="AlphaFoldDB" id="J9FNB4"/>
<protein>
    <submittedName>
        <fullName evidence="1">Uncharacterized protein</fullName>
    </submittedName>
</protein>
<evidence type="ECO:0000313" key="1">
    <source>
        <dbReference type="EMBL" id="EJW95948.1"/>
    </source>
</evidence>
<gene>
    <name evidence="1" type="ORF">EVA_15945</name>
</gene>
<accession>J9FNB4</accession>
<organism evidence="1">
    <name type="scientific">gut metagenome</name>
    <dbReference type="NCBI Taxonomy" id="749906"/>
    <lineage>
        <taxon>unclassified sequences</taxon>
        <taxon>metagenomes</taxon>
        <taxon>organismal metagenomes</taxon>
    </lineage>
</organism>